<evidence type="ECO:0000313" key="1">
    <source>
        <dbReference type="EMBL" id="KAI5680996.1"/>
    </source>
</evidence>
<name>A0ACC0C8B2_CATRO</name>
<proteinExistence type="predicted"/>
<dbReference type="Proteomes" id="UP001060085">
    <property type="component" value="Linkage Group LG01"/>
</dbReference>
<sequence length="360" mass="39238">MRKGLKNKFESLEDGHKALKSKAPATVSLRQLDPTPFCPQIAQVKKQLPITATLPSQPRLVLPHSEFMLLKLIELVIIMSTDGELPTPTHHEGTNYASSIEMINEMHFMRQSLEGVMRRSLKGVMRQIQGILKPKKVEAKPTREELFLDEEEAGGGGGLFLEVLVVHGTGSNGWAVGEAGPREGEKLGWSGGLQRRGVQAARRRGGRPGHVGRRRQVGHAQWLGQGGVGLGCTQLGVEGEVLGCARVGREMGWHVLRKMGFVGWAEMGMGWAECMAFGLEFGLFGFVGELTGAILSSAVDVCPVGPSVWPSSSWRVPYIHSTIRRPSTRSAAPTSRRWSSAAMTKGRPLAVGIRLFRLPI</sequence>
<accession>A0ACC0C8B2</accession>
<keyword evidence="2" id="KW-1185">Reference proteome</keyword>
<comment type="caution">
    <text evidence="1">The sequence shown here is derived from an EMBL/GenBank/DDBJ whole genome shotgun (WGS) entry which is preliminary data.</text>
</comment>
<dbReference type="EMBL" id="CM044701">
    <property type="protein sequence ID" value="KAI5680996.1"/>
    <property type="molecule type" value="Genomic_DNA"/>
</dbReference>
<gene>
    <name evidence="1" type="ORF">M9H77_02223</name>
</gene>
<protein>
    <submittedName>
        <fullName evidence="1">Uncharacterized protein</fullName>
    </submittedName>
</protein>
<reference evidence="2" key="1">
    <citation type="journal article" date="2023" name="Nat. Plants">
        <title>Single-cell RNA sequencing provides a high-resolution roadmap for understanding the multicellular compartmentation of specialized metabolism.</title>
        <authorList>
            <person name="Sun S."/>
            <person name="Shen X."/>
            <person name="Li Y."/>
            <person name="Li Y."/>
            <person name="Wang S."/>
            <person name="Li R."/>
            <person name="Zhang H."/>
            <person name="Shen G."/>
            <person name="Guo B."/>
            <person name="Wei J."/>
            <person name="Xu J."/>
            <person name="St-Pierre B."/>
            <person name="Chen S."/>
            <person name="Sun C."/>
        </authorList>
    </citation>
    <scope>NUCLEOTIDE SEQUENCE [LARGE SCALE GENOMIC DNA]</scope>
</reference>
<organism evidence="1 2">
    <name type="scientific">Catharanthus roseus</name>
    <name type="common">Madagascar periwinkle</name>
    <name type="synonym">Vinca rosea</name>
    <dbReference type="NCBI Taxonomy" id="4058"/>
    <lineage>
        <taxon>Eukaryota</taxon>
        <taxon>Viridiplantae</taxon>
        <taxon>Streptophyta</taxon>
        <taxon>Embryophyta</taxon>
        <taxon>Tracheophyta</taxon>
        <taxon>Spermatophyta</taxon>
        <taxon>Magnoliopsida</taxon>
        <taxon>eudicotyledons</taxon>
        <taxon>Gunneridae</taxon>
        <taxon>Pentapetalae</taxon>
        <taxon>asterids</taxon>
        <taxon>lamiids</taxon>
        <taxon>Gentianales</taxon>
        <taxon>Apocynaceae</taxon>
        <taxon>Rauvolfioideae</taxon>
        <taxon>Vinceae</taxon>
        <taxon>Catharanthinae</taxon>
        <taxon>Catharanthus</taxon>
    </lineage>
</organism>
<evidence type="ECO:0000313" key="2">
    <source>
        <dbReference type="Proteomes" id="UP001060085"/>
    </source>
</evidence>